<dbReference type="InterPro" id="IPR007831">
    <property type="entry name" value="T2SS_GspE_N"/>
</dbReference>
<sequence length="579" mass="64546">MNNDFTQIKNFLIDSRLVTKAVAEEAEALAVESGRSLEDVLVSKGAISEDDFRRVKSHILGIPFVDLRKEKVAKDILNLIPEPIARKHNIVAYRRTEQGLEVAMLDPLDLEAIDFVKKSLGVKILPRLTDTESIRGLLIQYQKSLKAEFGDIIQQETNILKNSTITTDEGEEALKKLAEDLPVVRIVDSLLAHSILQKASDIHIEPYEKEVIIRYRIDGLLHDAMVLPKEAGPGIVARIKVLANLRLDEKRLPQDGRFKIDRDGARVAFRVSTLPTYFGEKIVMRLLPDAVRGYTLEGLGFHGEWLEILHQAIKVTTGMILVTGPTGSGKTTTLYTLLDLLNEPDVNISTIEDPIEYQIPRINQTQVKAEIGLTFSTGLRSLVRQDPDIVMVGEIRDKETADLAINAALTGHLVLSTLHTNSAAGSIPRLLEMGTEAFLLTSTLNVIVAQRLVRRLTDNREEYFLTSAEIKNLGEKIRLKQVLEVLKAEKIIGPSVTWEKIKFYRPTGDLETAYQGRIGIHEVLKMSRPIRELITKGATSDQIRDQALEGGMITMVEDGVIKAVQGLTTIEEVLRAISE</sequence>
<reference evidence="5 6" key="1">
    <citation type="submission" date="2017-09" db="EMBL/GenBank/DDBJ databases">
        <title>Depth-based differentiation of microbial function through sediment-hosted aquifers and enrichment of novel symbionts in the deep terrestrial subsurface.</title>
        <authorList>
            <person name="Probst A.J."/>
            <person name="Ladd B."/>
            <person name="Jarett J.K."/>
            <person name="Geller-Mcgrath D.E."/>
            <person name="Sieber C.M."/>
            <person name="Emerson J.B."/>
            <person name="Anantharaman K."/>
            <person name="Thomas B.C."/>
            <person name="Malmstrom R."/>
            <person name="Stieglmeier M."/>
            <person name="Klingl A."/>
            <person name="Woyke T."/>
            <person name="Ryan C.M."/>
            <person name="Banfield J.F."/>
        </authorList>
    </citation>
    <scope>NUCLEOTIDE SEQUENCE [LARGE SCALE GENOMIC DNA]</scope>
    <source>
        <strain evidence="5">CG22_combo_CG10-13_8_21_14_all_37_9</strain>
    </source>
</reference>
<dbReference type="SUPFAM" id="SSF52540">
    <property type="entry name" value="P-loop containing nucleoside triphosphate hydrolases"/>
    <property type="match status" value="1"/>
</dbReference>
<evidence type="ECO:0000313" key="5">
    <source>
        <dbReference type="EMBL" id="PIP58273.1"/>
    </source>
</evidence>
<dbReference type="InterPro" id="IPR001482">
    <property type="entry name" value="T2SS/T4SS_dom"/>
</dbReference>
<dbReference type="AlphaFoldDB" id="A0A2H0BKR9"/>
<dbReference type="Gene3D" id="3.40.50.300">
    <property type="entry name" value="P-loop containing nucleotide triphosphate hydrolases"/>
    <property type="match status" value="1"/>
</dbReference>
<comment type="similarity">
    <text evidence="1">Belongs to the GSP E family.</text>
</comment>
<gene>
    <name evidence="5" type="ORF">COX02_01160</name>
</gene>
<dbReference type="Gene3D" id="3.30.300.160">
    <property type="entry name" value="Type II secretion system, protein E, N-terminal domain"/>
    <property type="match status" value="1"/>
</dbReference>
<dbReference type="SUPFAM" id="SSF160246">
    <property type="entry name" value="EspE N-terminal domain-like"/>
    <property type="match status" value="1"/>
</dbReference>
<dbReference type="Pfam" id="PF05157">
    <property type="entry name" value="MshEN"/>
    <property type="match status" value="1"/>
</dbReference>
<dbReference type="InterPro" id="IPR037257">
    <property type="entry name" value="T2SS_E_N_sf"/>
</dbReference>
<evidence type="ECO:0000256" key="3">
    <source>
        <dbReference type="ARBA" id="ARBA00022840"/>
    </source>
</evidence>
<dbReference type="InterPro" id="IPR027417">
    <property type="entry name" value="P-loop_NTPase"/>
</dbReference>
<evidence type="ECO:0000256" key="2">
    <source>
        <dbReference type="ARBA" id="ARBA00022741"/>
    </source>
</evidence>
<feature type="domain" description="Bacterial type II secretion system protein E" evidence="4">
    <location>
        <begin position="383"/>
        <end position="397"/>
    </location>
</feature>
<dbReference type="GO" id="GO:0005524">
    <property type="term" value="F:ATP binding"/>
    <property type="evidence" value="ECO:0007669"/>
    <property type="project" value="UniProtKB-KW"/>
</dbReference>
<dbReference type="GO" id="GO:0005886">
    <property type="term" value="C:plasma membrane"/>
    <property type="evidence" value="ECO:0007669"/>
    <property type="project" value="TreeGrafter"/>
</dbReference>
<dbReference type="EMBL" id="PCSX01000020">
    <property type="protein sequence ID" value="PIP58273.1"/>
    <property type="molecule type" value="Genomic_DNA"/>
</dbReference>
<dbReference type="PANTHER" id="PTHR30258">
    <property type="entry name" value="TYPE II SECRETION SYSTEM PROTEIN GSPE-RELATED"/>
    <property type="match status" value="1"/>
</dbReference>
<keyword evidence="2" id="KW-0547">Nucleotide-binding</keyword>
<keyword evidence="3" id="KW-0067">ATP-binding</keyword>
<evidence type="ECO:0000259" key="4">
    <source>
        <dbReference type="PROSITE" id="PS00662"/>
    </source>
</evidence>
<comment type="caution">
    <text evidence="5">The sequence shown here is derived from an EMBL/GenBank/DDBJ whole genome shotgun (WGS) entry which is preliminary data.</text>
</comment>
<dbReference type="Proteomes" id="UP000229334">
    <property type="component" value="Unassembled WGS sequence"/>
</dbReference>
<dbReference type="PROSITE" id="PS00662">
    <property type="entry name" value="T2SP_E"/>
    <property type="match status" value="1"/>
</dbReference>
<protein>
    <recommendedName>
        <fullName evidence="4">Bacterial type II secretion system protein E domain-containing protein</fullName>
    </recommendedName>
</protein>
<accession>A0A2H0BKR9</accession>
<dbReference type="GO" id="GO:0016887">
    <property type="term" value="F:ATP hydrolysis activity"/>
    <property type="evidence" value="ECO:0007669"/>
    <property type="project" value="TreeGrafter"/>
</dbReference>
<proteinExistence type="inferred from homology"/>
<organism evidence="5 6">
    <name type="scientific">Candidatus Vogelbacteria bacterium CG22_combo_CG10-13_8_21_14_all_37_9</name>
    <dbReference type="NCBI Taxonomy" id="1975046"/>
    <lineage>
        <taxon>Bacteria</taxon>
        <taxon>Candidatus Vogeliibacteriota</taxon>
    </lineage>
</organism>
<dbReference type="PANTHER" id="PTHR30258:SF1">
    <property type="entry name" value="PROTEIN TRANSPORT PROTEIN HOFB HOMOLOG"/>
    <property type="match status" value="1"/>
</dbReference>
<dbReference type="Gene3D" id="3.30.450.90">
    <property type="match status" value="1"/>
</dbReference>
<name>A0A2H0BKR9_9BACT</name>
<dbReference type="CDD" id="cd01129">
    <property type="entry name" value="PulE-GspE-like"/>
    <property type="match status" value="1"/>
</dbReference>
<evidence type="ECO:0000256" key="1">
    <source>
        <dbReference type="ARBA" id="ARBA00006611"/>
    </source>
</evidence>
<evidence type="ECO:0000313" key="6">
    <source>
        <dbReference type="Proteomes" id="UP000229334"/>
    </source>
</evidence>
<dbReference type="Pfam" id="PF00437">
    <property type="entry name" value="T2SSE"/>
    <property type="match status" value="1"/>
</dbReference>